<evidence type="ECO:0000313" key="5">
    <source>
        <dbReference type="EMBL" id="GCD95583.1"/>
    </source>
</evidence>
<reference evidence="5 6" key="1">
    <citation type="submission" date="2018-12" db="EMBL/GenBank/DDBJ databases">
        <title>Draft genome sequence of Embleya hyalina NBRC 13850T.</title>
        <authorList>
            <person name="Komaki H."/>
            <person name="Hosoyama A."/>
            <person name="Kimura A."/>
            <person name="Ichikawa N."/>
            <person name="Tamura T."/>
        </authorList>
    </citation>
    <scope>NUCLEOTIDE SEQUENCE [LARGE SCALE GENOMIC DNA]</scope>
    <source>
        <strain evidence="5 6">NBRC 13850</strain>
    </source>
</reference>
<keyword evidence="1 2" id="KW-0238">DNA-binding</keyword>
<dbReference type="AlphaFoldDB" id="A0A401YLV9"/>
<dbReference type="InterPro" id="IPR050624">
    <property type="entry name" value="HTH-type_Tx_Regulator"/>
</dbReference>
<name>A0A401YLV9_9ACTN</name>
<feature type="DNA-binding region" description="H-T-H motif" evidence="2">
    <location>
        <begin position="60"/>
        <end position="79"/>
    </location>
</feature>
<proteinExistence type="predicted"/>
<dbReference type="PRINTS" id="PR00455">
    <property type="entry name" value="HTHTETR"/>
</dbReference>
<evidence type="ECO:0000256" key="2">
    <source>
        <dbReference type="PROSITE-ProRule" id="PRU00335"/>
    </source>
</evidence>
<protein>
    <submittedName>
        <fullName evidence="5">TetR family transcriptional regulator</fullName>
    </submittedName>
</protein>
<keyword evidence="6" id="KW-1185">Reference proteome</keyword>
<dbReference type="PANTHER" id="PTHR43479:SF11">
    <property type="entry name" value="ACREF_ENVCD OPERON REPRESSOR-RELATED"/>
    <property type="match status" value="1"/>
</dbReference>
<dbReference type="SUPFAM" id="SSF46689">
    <property type="entry name" value="Homeodomain-like"/>
    <property type="match status" value="1"/>
</dbReference>
<evidence type="ECO:0000256" key="1">
    <source>
        <dbReference type="ARBA" id="ARBA00023125"/>
    </source>
</evidence>
<dbReference type="InterPro" id="IPR009057">
    <property type="entry name" value="Homeodomain-like_sf"/>
</dbReference>
<dbReference type="Proteomes" id="UP000286931">
    <property type="component" value="Unassembled WGS sequence"/>
</dbReference>
<evidence type="ECO:0000313" key="6">
    <source>
        <dbReference type="Proteomes" id="UP000286931"/>
    </source>
</evidence>
<dbReference type="Pfam" id="PF00440">
    <property type="entry name" value="TetR_N"/>
    <property type="match status" value="1"/>
</dbReference>
<comment type="caution">
    <text evidence="5">The sequence shown here is derived from an EMBL/GenBank/DDBJ whole genome shotgun (WGS) entry which is preliminary data.</text>
</comment>
<dbReference type="PROSITE" id="PS50977">
    <property type="entry name" value="HTH_TETR_2"/>
    <property type="match status" value="1"/>
</dbReference>
<gene>
    <name evidence="5" type="ORF">EHYA_03258</name>
</gene>
<dbReference type="GO" id="GO:0003677">
    <property type="term" value="F:DNA binding"/>
    <property type="evidence" value="ECO:0007669"/>
    <property type="project" value="UniProtKB-UniRule"/>
</dbReference>
<dbReference type="InterPro" id="IPR001647">
    <property type="entry name" value="HTH_TetR"/>
</dbReference>
<accession>A0A401YLV9</accession>
<dbReference type="EMBL" id="BIFH01000018">
    <property type="protein sequence ID" value="GCD95583.1"/>
    <property type="molecule type" value="Genomic_DNA"/>
</dbReference>
<feature type="domain" description="HTH tetR-type" evidence="4">
    <location>
        <begin position="37"/>
        <end position="97"/>
    </location>
</feature>
<sequence>MQTFKVGKIAIRDPEPPGSQHADEAAPRPGLREREKARTRDAIRTAALDLFEEQGFEATTIDRICARANIAHRTFFRYYECKEALLFGWGFGRLLVEEFAAAPAESDSWAALTHAFGRDGGGAPEESAETTARRRELRRRCADIRSMHEFAILRIGALAQDAVAIAAERMGVEPDRDLRPGAIGALLAGPARRVVVDGATDGPQAWVAALREVVGTSDEGP</sequence>
<dbReference type="PANTHER" id="PTHR43479">
    <property type="entry name" value="ACREF/ENVCD OPERON REPRESSOR-RELATED"/>
    <property type="match status" value="1"/>
</dbReference>
<feature type="region of interest" description="Disordered" evidence="3">
    <location>
        <begin position="1"/>
        <end position="38"/>
    </location>
</feature>
<dbReference type="Gene3D" id="1.10.10.60">
    <property type="entry name" value="Homeodomain-like"/>
    <property type="match status" value="1"/>
</dbReference>
<feature type="compositionally biased region" description="Basic and acidic residues" evidence="3">
    <location>
        <begin position="10"/>
        <end position="38"/>
    </location>
</feature>
<dbReference type="Gene3D" id="1.10.357.10">
    <property type="entry name" value="Tetracycline Repressor, domain 2"/>
    <property type="match status" value="1"/>
</dbReference>
<evidence type="ECO:0000259" key="4">
    <source>
        <dbReference type="PROSITE" id="PS50977"/>
    </source>
</evidence>
<organism evidence="5 6">
    <name type="scientific">Embleya hyalina</name>
    <dbReference type="NCBI Taxonomy" id="516124"/>
    <lineage>
        <taxon>Bacteria</taxon>
        <taxon>Bacillati</taxon>
        <taxon>Actinomycetota</taxon>
        <taxon>Actinomycetes</taxon>
        <taxon>Kitasatosporales</taxon>
        <taxon>Streptomycetaceae</taxon>
        <taxon>Embleya</taxon>
    </lineage>
</organism>
<evidence type="ECO:0000256" key="3">
    <source>
        <dbReference type="SAM" id="MobiDB-lite"/>
    </source>
</evidence>